<name>A0ACB7RJL1_HYAAI</name>
<protein>
    <submittedName>
        <fullName evidence="1">Uncharacterized protein</fullName>
    </submittedName>
</protein>
<reference evidence="1" key="1">
    <citation type="submission" date="2020-05" db="EMBL/GenBank/DDBJ databases">
        <title>Large-scale comparative analyses of tick genomes elucidate their genetic diversity and vector capacities.</title>
        <authorList>
            <person name="Jia N."/>
            <person name="Wang J."/>
            <person name="Shi W."/>
            <person name="Du L."/>
            <person name="Sun Y."/>
            <person name="Zhan W."/>
            <person name="Jiang J."/>
            <person name="Wang Q."/>
            <person name="Zhang B."/>
            <person name="Ji P."/>
            <person name="Sakyi L.B."/>
            <person name="Cui X."/>
            <person name="Yuan T."/>
            <person name="Jiang B."/>
            <person name="Yang W."/>
            <person name="Lam T.T.-Y."/>
            <person name="Chang Q."/>
            <person name="Ding S."/>
            <person name="Wang X."/>
            <person name="Zhu J."/>
            <person name="Ruan X."/>
            <person name="Zhao L."/>
            <person name="Wei J."/>
            <person name="Que T."/>
            <person name="Du C."/>
            <person name="Cheng J."/>
            <person name="Dai P."/>
            <person name="Han X."/>
            <person name="Huang E."/>
            <person name="Gao Y."/>
            <person name="Liu J."/>
            <person name="Shao H."/>
            <person name="Ye R."/>
            <person name="Li L."/>
            <person name="Wei W."/>
            <person name="Wang X."/>
            <person name="Wang C."/>
            <person name="Yang T."/>
            <person name="Huo Q."/>
            <person name="Li W."/>
            <person name="Guo W."/>
            <person name="Chen H."/>
            <person name="Zhou L."/>
            <person name="Ni X."/>
            <person name="Tian J."/>
            <person name="Zhou Y."/>
            <person name="Sheng Y."/>
            <person name="Liu T."/>
            <person name="Pan Y."/>
            <person name="Xia L."/>
            <person name="Li J."/>
            <person name="Zhao F."/>
            <person name="Cao W."/>
        </authorList>
    </citation>
    <scope>NUCLEOTIDE SEQUENCE</scope>
    <source>
        <strain evidence="1">Hyas-2018</strain>
    </source>
</reference>
<dbReference type="Proteomes" id="UP000821845">
    <property type="component" value="Chromosome 9"/>
</dbReference>
<evidence type="ECO:0000313" key="2">
    <source>
        <dbReference type="Proteomes" id="UP000821845"/>
    </source>
</evidence>
<sequence>MYVILQETKTFDIVSNQTMTPEGPETKTFDITNGAVRFSTVLTDAPQRKIDPFKVLGLSKDATYDSVKKAFRQLALGYHPDKNKSPDAEERFKEIRRACENLTTAKHDASYSPSRHADPSDSGYSALSRQEPPYASHADWQSSGGSFWGFCAHNPNY</sequence>
<keyword evidence="2" id="KW-1185">Reference proteome</keyword>
<accession>A0ACB7RJL1</accession>
<organism evidence="1 2">
    <name type="scientific">Hyalomma asiaticum</name>
    <name type="common">Tick</name>
    <dbReference type="NCBI Taxonomy" id="266040"/>
    <lineage>
        <taxon>Eukaryota</taxon>
        <taxon>Metazoa</taxon>
        <taxon>Ecdysozoa</taxon>
        <taxon>Arthropoda</taxon>
        <taxon>Chelicerata</taxon>
        <taxon>Arachnida</taxon>
        <taxon>Acari</taxon>
        <taxon>Parasitiformes</taxon>
        <taxon>Ixodida</taxon>
        <taxon>Ixodoidea</taxon>
        <taxon>Ixodidae</taxon>
        <taxon>Hyalomminae</taxon>
        <taxon>Hyalomma</taxon>
    </lineage>
</organism>
<gene>
    <name evidence="1" type="ORF">HPB50_017024</name>
</gene>
<comment type="caution">
    <text evidence="1">The sequence shown here is derived from an EMBL/GenBank/DDBJ whole genome shotgun (WGS) entry which is preliminary data.</text>
</comment>
<evidence type="ECO:0000313" key="1">
    <source>
        <dbReference type="EMBL" id="KAH6922598.1"/>
    </source>
</evidence>
<proteinExistence type="predicted"/>
<dbReference type="EMBL" id="CM023489">
    <property type="protein sequence ID" value="KAH6922598.1"/>
    <property type="molecule type" value="Genomic_DNA"/>
</dbReference>